<dbReference type="AlphaFoldDB" id="A0A8S3C8J2"/>
<name>A0A8S3C8J2_9BILA</name>
<evidence type="ECO:0000313" key="3">
    <source>
        <dbReference type="EMBL" id="CAF4965822.1"/>
    </source>
</evidence>
<accession>A0A8S3C8J2</accession>
<feature type="compositionally biased region" description="Polar residues" evidence="1">
    <location>
        <begin position="13"/>
        <end position="22"/>
    </location>
</feature>
<evidence type="ECO:0000256" key="1">
    <source>
        <dbReference type="SAM" id="MobiDB-lite"/>
    </source>
</evidence>
<feature type="region of interest" description="Disordered" evidence="1">
    <location>
        <begin position="1"/>
        <end position="59"/>
    </location>
</feature>
<organism evidence="2 4">
    <name type="scientific">Rotaria magnacalcarata</name>
    <dbReference type="NCBI Taxonomy" id="392030"/>
    <lineage>
        <taxon>Eukaryota</taxon>
        <taxon>Metazoa</taxon>
        <taxon>Spiralia</taxon>
        <taxon>Gnathifera</taxon>
        <taxon>Rotifera</taxon>
        <taxon>Eurotatoria</taxon>
        <taxon>Bdelloidea</taxon>
        <taxon>Philodinida</taxon>
        <taxon>Philodinidae</taxon>
        <taxon>Rotaria</taxon>
    </lineage>
</organism>
<feature type="non-terminal residue" evidence="2">
    <location>
        <position position="80"/>
    </location>
</feature>
<comment type="caution">
    <text evidence="2">The sequence shown here is derived from an EMBL/GenBank/DDBJ whole genome shotgun (WGS) entry which is preliminary data.</text>
</comment>
<proteinExistence type="predicted"/>
<gene>
    <name evidence="3" type="ORF">GIL414_LOCUS55124</name>
    <name evidence="2" type="ORF">SMN809_LOCUS51331</name>
</gene>
<dbReference type="Proteomes" id="UP000676336">
    <property type="component" value="Unassembled WGS sequence"/>
</dbReference>
<dbReference type="EMBL" id="CAJOBJ010194972">
    <property type="protein sequence ID" value="CAF4965822.1"/>
    <property type="molecule type" value="Genomic_DNA"/>
</dbReference>
<dbReference type="EMBL" id="CAJOBI010171841">
    <property type="protein sequence ID" value="CAF4892310.1"/>
    <property type="molecule type" value="Genomic_DNA"/>
</dbReference>
<reference evidence="2" key="1">
    <citation type="submission" date="2021-02" db="EMBL/GenBank/DDBJ databases">
        <authorList>
            <person name="Nowell W R."/>
        </authorList>
    </citation>
    <scope>NUCLEOTIDE SEQUENCE</scope>
</reference>
<dbReference type="Proteomes" id="UP000681720">
    <property type="component" value="Unassembled WGS sequence"/>
</dbReference>
<feature type="compositionally biased region" description="Basic residues" evidence="1">
    <location>
        <begin position="1"/>
        <end position="11"/>
    </location>
</feature>
<evidence type="ECO:0000313" key="2">
    <source>
        <dbReference type="EMBL" id="CAF4892310.1"/>
    </source>
</evidence>
<sequence length="80" mass="9116">IPCQKRTHIRTPRASNVNNASHAISRLLRSPDIEHMLTSPTNAPQLIRDDQKSSGKISSNNRKLEYRIDCRGYTTDELEV</sequence>
<feature type="non-terminal residue" evidence="2">
    <location>
        <position position="1"/>
    </location>
</feature>
<protein>
    <submittedName>
        <fullName evidence="2">Uncharacterized protein</fullName>
    </submittedName>
</protein>
<evidence type="ECO:0000313" key="4">
    <source>
        <dbReference type="Proteomes" id="UP000676336"/>
    </source>
</evidence>